<accession>A0A368TXA9</accession>
<feature type="transmembrane region" description="Helical" evidence="1">
    <location>
        <begin position="144"/>
        <end position="168"/>
    </location>
</feature>
<keyword evidence="3" id="KW-1185">Reference proteome</keyword>
<feature type="transmembrane region" description="Helical" evidence="1">
    <location>
        <begin position="75"/>
        <end position="94"/>
    </location>
</feature>
<evidence type="ECO:0000256" key="1">
    <source>
        <dbReference type="SAM" id="Phobius"/>
    </source>
</evidence>
<keyword evidence="1" id="KW-0472">Membrane</keyword>
<name>A0A368TXA9_9GAMM</name>
<dbReference type="EMBL" id="QPII01000008">
    <property type="protein sequence ID" value="RCV88986.1"/>
    <property type="molecule type" value="Genomic_DNA"/>
</dbReference>
<proteinExistence type="predicted"/>
<evidence type="ECO:0000313" key="3">
    <source>
        <dbReference type="Proteomes" id="UP000252405"/>
    </source>
</evidence>
<sequence>MDMHTATYHSRSAPPRSAAVSGIAWGFIAFSLLILALMTLPLLPGDAMVASLGVEAGSGGLTGGVAWLVERSGGLAVLMMIGSLATLALAVALLQRRTWARPAFVGLMVAGFVGVFGAAALTPMTFGFLPDAATADAVNPANPVAGLIGALGLLILAATVLVALFAWAGWKLTTPAVRAEFDRTPIAPEG</sequence>
<evidence type="ECO:0000313" key="2">
    <source>
        <dbReference type="EMBL" id="RCV88986.1"/>
    </source>
</evidence>
<protein>
    <submittedName>
        <fullName evidence="2">Uncharacterized protein</fullName>
    </submittedName>
</protein>
<dbReference type="OrthoDB" id="6167553at2"/>
<reference evidence="2 3" key="1">
    <citation type="submission" date="2018-07" db="EMBL/GenBank/DDBJ databases">
        <title>Halomonas montanilacus sp. nov., isolated from Lake Pengyan on Tibetan Plateau.</title>
        <authorList>
            <person name="Lu H."/>
            <person name="Xing P."/>
            <person name="Wu Q."/>
        </authorList>
    </citation>
    <scope>NUCLEOTIDE SEQUENCE [LARGE SCALE GENOMIC DNA]</scope>
    <source>
        <strain evidence="2 3">PYC7W</strain>
    </source>
</reference>
<organism evidence="2 3">
    <name type="scientific">Billgrantia montanilacus</name>
    <dbReference type="NCBI Taxonomy" id="2282305"/>
    <lineage>
        <taxon>Bacteria</taxon>
        <taxon>Pseudomonadati</taxon>
        <taxon>Pseudomonadota</taxon>
        <taxon>Gammaproteobacteria</taxon>
        <taxon>Oceanospirillales</taxon>
        <taxon>Halomonadaceae</taxon>
        <taxon>Billgrantia</taxon>
    </lineage>
</organism>
<keyword evidence="1" id="KW-1133">Transmembrane helix</keyword>
<dbReference type="Proteomes" id="UP000252405">
    <property type="component" value="Unassembled WGS sequence"/>
</dbReference>
<feature type="transmembrane region" description="Helical" evidence="1">
    <location>
        <begin position="103"/>
        <end position="124"/>
    </location>
</feature>
<comment type="caution">
    <text evidence="2">The sequence shown here is derived from an EMBL/GenBank/DDBJ whole genome shotgun (WGS) entry which is preliminary data.</text>
</comment>
<keyword evidence="1" id="KW-0812">Transmembrane</keyword>
<gene>
    <name evidence="2" type="ORF">DU505_12765</name>
</gene>
<dbReference type="AlphaFoldDB" id="A0A368TXA9"/>
<feature type="transmembrane region" description="Helical" evidence="1">
    <location>
        <begin position="20"/>
        <end position="40"/>
    </location>
</feature>